<feature type="chain" id="PRO_5015498564" description="Lipoprotein" evidence="1">
    <location>
        <begin position="27"/>
        <end position="149"/>
    </location>
</feature>
<dbReference type="PROSITE" id="PS51257">
    <property type="entry name" value="PROKAR_LIPOPROTEIN"/>
    <property type="match status" value="1"/>
</dbReference>
<comment type="caution">
    <text evidence="2">The sequence shown here is derived from an EMBL/GenBank/DDBJ whole genome shotgun (WGS) entry which is preliminary data.</text>
</comment>
<accession>A0A2S7DDK8</accession>
<evidence type="ECO:0000256" key="1">
    <source>
        <dbReference type="SAM" id="SignalP"/>
    </source>
</evidence>
<protein>
    <recommendedName>
        <fullName evidence="4">Lipoprotein</fullName>
    </recommendedName>
</protein>
<dbReference type="Proteomes" id="UP000239865">
    <property type="component" value="Unassembled WGS sequence"/>
</dbReference>
<evidence type="ECO:0008006" key="4">
    <source>
        <dbReference type="Google" id="ProtNLM"/>
    </source>
</evidence>
<feature type="signal peptide" evidence="1">
    <location>
        <begin position="1"/>
        <end position="26"/>
    </location>
</feature>
<proteinExistence type="predicted"/>
<evidence type="ECO:0000313" key="3">
    <source>
        <dbReference type="Proteomes" id="UP000239865"/>
    </source>
</evidence>
<keyword evidence="1" id="KW-0732">Signal</keyword>
<organism evidence="2 3">
    <name type="scientific">Xanthomonas melonis</name>
    <dbReference type="NCBI Taxonomy" id="56456"/>
    <lineage>
        <taxon>Bacteria</taxon>
        <taxon>Pseudomonadati</taxon>
        <taxon>Pseudomonadota</taxon>
        <taxon>Gammaproteobacteria</taxon>
        <taxon>Lysobacterales</taxon>
        <taxon>Lysobacteraceae</taxon>
        <taxon>Xanthomonas</taxon>
    </lineage>
</organism>
<dbReference type="AlphaFoldDB" id="A0A2S7DDK8"/>
<evidence type="ECO:0000313" key="2">
    <source>
        <dbReference type="EMBL" id="PPU71870.1"/>
    </source>
</evidence>
<reference evidence="2 3" key="1">
    <citation type="submission" date="2016-08" db="EMBL/GenBank/DDBJ databases">
        <authorList>
            <person name="Seilhamer J.J."/>
        </authorList>
    </citation>
    <scope>NUCLEOTIDE SEQUENCE [LARGE SCALE GENOMIC DNA]</scope>
    <source>
        <strain evidence="2 3">CFBP4644</strain>
    </source>
</reference>
<name>A0A2S7DDK8_9XANT</name>
<gene>
    <name evidence="2" type="ORF">XmelCFBP4644_14610</name>
</gene>
<sequence length="149" mass="16725">MRSPRPTDPMNKFVMLCMALLLCTLAACGDQSARRAERGKPRVAVTTQSVMIRRPPAANAQITPDGTLKIDDIALPQKEPTRAKLQLLFGHLQMLRQQAVNDAGPDPEYKSIKLTATPEIQRLSRELLDEIPSLHPYRESFDNVQAERH</sequence>
<dbReference type="EMBL" id="MDEH01000008">
    <property type="protein sequence ID" value="PPU71870.1"/>
    <property type="molecule type" value="Genomic_DNA"/>
</dbReference>
<dbReference type="OrthoDB" id="6052331at2"/>